<dbReference type="Proteomes" id="UP001447188">
    <property type="component" value="Unassembled WGS sequence"/>
</dbReference>
<accession>A0ABR3GGE8</accession>
<dbReference type="InterPro" id="IPR000467">
    <property type="entry name" value="G_patch_dom"/>
</dbReference>
<dbReference type="PANTHER" id="PTHR13384">
    <property type="entry name" value="G PATCH DOMAIN-CONTAINING PROTEIN 1"/>
    <property type="match status" value="1"/>
</dbReference>
<feature type="compositionally biased region" description="Basic and acidic residues" evidence="1">
    <location>
        <begin position="88"/>
        <end position="100"/>
    </location>
</feature>
<proteinExistence type="predicted"/>
<reference evidence="3 4" key="1">
    <citation type="submission" date="2024-02" db="EMBL/GenBank/DDBJ databases">
        <title>Discinaceae phylogenomics.</title>
        <authorList>
            <person name="Dirks A.C."/>
            <person name="James T.Y."/>
        </authorList>
    </citation>
    <scope>NUCLEOTIDE SEQUENCE [LARGE SCALE GENOMIC DNA]</scope>
    <source>
        <strain evidence="3 4">ACD0624</strain>
    </source>
</reference>
<evidence type="ECO:0000313" key="4">
    <source>
        <dbReference type="Proteomes" id="UP001447188"/>
    </source>
</evidence>
<feature type="compositionally biased region" description="Polar residues" evidence="1">
    <location>
        <begin position="358"/>
        <end position="374"/>
    </location>
</feature>
<dbReference type="Pfam" id="PF07713">
    <property type="entry name" value="DUF1604"/>
    <property type="match status" value="1"/>
</dbReference>
<name>A0ABR3GGE8_9PEZI</name>
<feature type="region of interest" description="Disordered" evidence="1">
    <location>
        <begin position="354"/>
        <end position="380"/>
    </location>
</feature>
<protein>
    <recommendedName>
        <fullName evidence="2">G-patch domain-containing protein</fullName>
    </recommendedName>
</protein>
<sequence>MSLKRSRNAIDADDQQKQPTFVFYGTALPPQNHEVRDDGSYVPLWKQEVTDERGRKRLHGAFTGGFSAGYFNTVGSKEGWTPASFKSSRADRAKATPARPEDFMDAEDLTEAEEARKIETNSNFSGLGSAEDELARRGKQITLMDLLTPAVQDTMGVKLLKKMGWKEGQGIGPKTRALIAEECEEEDNAVGGRTYFLAPGNSILVTFNRKTDSRGMGYVGEGTLRQQGEEEEESKLERLLTAKPKKQPVRGGFGVGILNDDSEEDDDPYEIRPKTAYNRVIGGDKSKKSAKPMAKKAAKHVFVSKKAIKAKSSVNLRKCHDGRFPLDGFILSLGPVQSQDGWYPPPEVPVDWVPSGLSELNSNKDQQKQSSHQIPSVRPGESVVLKLDSRARGLMLGETPLPGKSVFDFMTPAARERIASATGNKNLPQALGEAPSSTFSPSNPSSLADLVPRLDKGVALGALRGGFMPYSDDPDKKTRYRTFLEVQAGLKEGLPDRKYGMNTQDWIKELNEFMGAARIFKPLTGLIATRFTTSTSTASAFQGGSSVATPHDSNTLLHRPMPKPEDPAEAAARLSMYGPVTRSIIEFFPTRLLCKRFNVRPPEHVDTTGGNGERELGNWEPTGTAHRELVSKGQLTEMMRAARGDESYMLPEEAKRAVSRVDTETNEALEGERAGEDVFKAIFGDSDEEDE</sequence>
<feature type="region of interest" description="Disordered" evidence="1">
    <location>
        <begin position="251"/>
        <end position="270"/>
    </location>
</feature>
<evidence type="ECO:0000259" key="2">
    <source>
        <dbReference type="PROSITE" id="PS50174"/>
    </source>
</evidence>
<keyword evidence="4" id="KW-1185">Reference proteome</keyword>
<evidence type="ECO:0000256" key="1">
    <source>
        <dbReference type="SAM" id="MobiDB-lite"/>
    </source>
</evidence>
<dbReference type="Pfam" id="PF26093">
    <property type="entry name" value="HTH_TGH"/>
    <property type="match status" value="1"/>
</dbReference>
<dbReference type="Pfam" id="PF01585">
    <property type="entry name" value="G-patch"/>
    <property type="match status" value="1"/>
</dbReference>
<organism evidence="3 4">
    <name type="scientific">Discina gigas</name>
    <dbReference type="NCBI Taxonomy" id="1032678"/>
    <lineage>
        <taxon>Eukaryota</taxon>
        <taxon>Fungi</taxon>
        <taxon>Dikarya</taxon>
        <taxon>Ascomycota</taxon>
        <taxon>Pezizomycotina</taxon>
        <taxon>Pezizomycetes</taxon>
        <taxon>Pezizales</taxon>
        <taxon>Discinaceae</taxon>
        <taxon>Discina</taxon>
    </lineage>
</organism>
<evidence type="ECO:0000313" key="3">
    <source>
        <dbReference type="EMBL" id="KAL0635032.1"/>
    </source>
</evidence>
<dbReference type="EMBL" id="JBBBZM010000079">
    <property type="protein sequence ID" value="KAL0635032.1"/>
    <property type="molecule type" value="Genomic_DNA"/>
</dbReference>
<feature type="domain" description="G-patch" evidence="2">
    <location>
        <begin position="152"/>
        <end position="221"/>
    </location>
</feature>
<dbReference type="PROSITE" id="PS50174">
    <property type="entry name" value="G_PATCH"/>
    <property type="match status" value="1"/>
</dbReference>
<comment type="caution">
    <text evidence="3">The sequence shown here is derived from an EMBL/GenBank/DDBJ whole genome shotgun (WGS) entry which is preliminary data.</text>
</comment>
<feature type="region of interest" description="Disordered" evidence="1">
    <location>
        <begin position="81"/>
        <end position="100"/>
    </location>
</feature>
<gene>
    <name evidence="3" type="ORF">Q9L58_006061</name>
</gene>
<dbReference type="InterPro" id="IPR011666">
    <property type="entry name" value="DUF1604"/>
</dbReference>
<dbReference type="PANTHER" id="PTHR13384:SF19">
    <property type="entry name" value="G PATCH DOMAIN-CONTAINING PROTEIN 1"/>
    <property type="match status" value="1"/>
</dbReference>